<keyword evidence="9" id="KW-0539">Nucleus</keyword>
<dbReference type="InterPro" id="IPR017336">
    <property type="entry name" value="Snurportin-1"/>
</dbReference>
<evidence type="ECO:0000256" key="6">
    <source>
        <dbReference type="ARBA" id="ARBA00022448"/>
    </source>
</evidence>
<keyword evidence="6" id="KW-0813">Transport</keyword>
<dbReference type="InterPro" id="IPR047857">
    <property type="entry name" value="Snurportin1_C"/>
</dbReference>
<dbReference type="KEGG" id="bdw:94335012"/>
<keyword evidence="12" id="KW-1185">Reference proteome</keyword>
<comment type="caution">
    <text evidence="11">The sequence shown here is derived from an EMBL/GenBank/DDBJ whole genome shotgun (WGS) entry which is preliminary data.</text>
</comment>
<dbReference type="RefSeq" id="XP_067804553.1">
    <property type="nucleotide sequence ID" value="XM_067945762.1"/>
</dbReference>
<evidence type="ECO:0000256" key="5">
    <source>
        <dbReference type="ARBA" id="ARBA00016034"/>
    </source>
</evidence>
<comment type="function">
    <text evidence="1">Functions as an U snRNP-specific nuclear import adapter. Involved in the trimethylguanosine (m3G)-cap-dependent nuclear import of U snRNPs. Binds specifically to the terminal m3G-cap U snRNAs.</text>
</comment>
<keyword evidence="7" id="KW-0963">Cytoplasm</keyword>
<evidence type="ECO:0000313" key="11">
    <source>
        <dbReference type="EMBL" id="KAK2197711.1"/>
    </source>
</evidence>
<dbReference type="GO" id="GO:0061015">
    <property type="term" value="P:snRNA import into nucleus"/>
    <property type="evidence" value="ECO:0007669"/>
    <property type="project" value="InterPro"/>
</dbReference>
<dbReference type="AlphaFoldDB" id="A0AAD9UQ69"/>
<gene>
    <name evidence="11" type="ORF">BdWA1_000714</name>
</gene>
<evidence type="ECO:0000256" key="7">
    <source>
        <dbReference type="ARBA" id="ARBA00022490"/>
    </source>
</evidence>
<sequence>MDSNLESSSYSRLEERCEATRRINLVKLNRTNRIESLQQLRRRTARDLLHVRSKRHEQLASVEKEPMVLMDESKSEDNNVFLDKDIEERLLHVNNVLCFSALGTRTKPPFLISDILTWPEFLLGDCVDIAQEAEALLHTFLFIRPEGRRVMIVIKDYTAMEYSKNNTCTRTFKVCFSKGPTILDCVSVEQEDEQFFYIVLDVLIFNGCMLAHSDSECRFFFLKSRVEEDDWSVPGMASFSLVNYVECTRENMLEAYYGTCNYQKDSIMFVDKRAKYIGGYNPNWLCWRDHNTSRFPLQCNEHGCLRFRVTADIKSNTLVTLDGTIVGEIPLGMDHTRDFSVDLMIKQVDPTRMQLECGAPPQYSRSQNPPDSMRKIAQAFQNKDANVSSVLFNRLAEAFGKI</sequence>
<dbReference type="PANTHER" id="PTHR13403">
    <property type="entry name" value="SNURPORTIN1 RNUT1 PROTEIN RNA, U TRANSPORTER 1"/>
    <property type="match status" value="1"/>
</dbReference>
<dbReference type="GO" id="GO:0005634">
    <property type="term" value="C:nucleus"/>
    <property type="evidence" value="ECO:0007669"/>
    <property type="project" value="UniProtKB-SubCell"/>
</dbReference>
<dbReference type="GeneID" id="94335012"/>
<evidence type="ECO:0000256" key="9">
    <source>
        <dbReference type="ARBA" id="ARBA00023242"/>
    </source>
</evidence>
<comment type="similarity">
    <text evidence="4">Belongs to the snurportin family.</text>
</comment>
<dbReference type="PANTHER" id="PTHR13403:SF6">
    <property type="entry name" value="SNURPORTIN-1"/>
    <property type="match status" value="1"/>
</dbReference>
<evidence type="ECO:0000256" key="1">
    <source>
        <dbReference type="ARBA" id="ARBA00003975"/>
    </source>
</evidence>
<evidence type="ECO:0000256" key="3">
    <source>
        <dbReference type="ARBA" id="ARBA00004496"/>
    </source>
</evidence>
<comment type="subcellular location">
    <subcellularLocation>
        <location evidence="3">Cytoplasm</location>
    </subcellularLocation>
    <subcellularLocation>
        <location evidence="2">Nucleus</location>
    </subcellularLocation>
</comment>
<dbReference type="EMBL" id="JALLKP010000001">
    <property type="protein sequence ID" value="KAK2197711.1"/>
    <property type="molecule type" value="Genomic_DNA"/>
</dbReference>
<reference evidence="11" key="1">
    <citation type="journal article" date="2023" name="Nat. Microbiol.">
        <title>Babesia duncani multi-omics identifies virulence factors and drug targets.</title>
        <authorList>
            <person name="Singh P."/>
            <person name="Lonardi S."/>
            <person name="Liang Q."/>
            <person name="Vydyam P."/>
            <person name="Khabirova E."/>
            <person name="Fang T."/>
            <person name="Gihaz S."/>
            <person name="Thekkiniath J."/>
            <person name="Munshi M."/>
            <person name="Abel S."/>
            <person name="Ciampossin L."/>
            <person name="Batugedara G."/>
            <person name="Gupta M."/>
            <person name="Lu X.M."/>
            <person name="Lenz T."/>
            <person name="Chakravarty S."/>
            <person name="Cornillot E."/>
            <person name="Hu Y."/>
            <person name="Ma W."/>
            <person name="Gonzalez L.M."/>
            <person name="Sanchez S."/>
            <person name="Estrada K."/>
            <person name="Sanchez-Flores A."/>
            <person name="Montero E."/>
            <person name="Harb O.S."/>
            <person name="Le Roch K.G."/>
            <person name="Mamoun C.B."/>
        </authorList>
    </citation>
    <scope>NUCLEOTIDE SEQUENCE</scope>
    <source>
        <strain evidence="11">WA1</strain>
    </source>
</reference>
<feature type="domain" description="Snurportin-1 m3G cap-binding" evidence="10">
    <location>
        <begin position="141"/>
        <end position="283"/>
    </location>
</feature>
<dbReference type="GO" id="GO:0003723">
    <property type="term" value="F:RNA binding"/>
    <property type="evidence" value="ECO:0007669"/>
    <property type="project" value="UniProtKB-KW"/>
</dbReference>
<dbReference type="GO" id="GO:0005737">
    <property type="term" value="C:cytoplasm"/>
    <property type="evidence" value="ECO:0007669"/>
    <property type="project" value="UniProtKB-SubCell"/>
</dbReference>
<protein>
    <recommendedName>
        <fullName evidence="5">Snurportin-1</fullName>
    </recommendedName>
</protein>
<evidence type="ECO:0000256" key="2">
    <source>
        <dbReference type="ARBA" id="ARBA00004123"/>
    </source>
</evidence>
<dbReference type="SUPFAM" id="SSF56091">
    <property type="entry name" value="DNA ligase/mRNA capping enzyme, catalytic domain"/>
    <property type="match status" value="1"/>
</dbReference>
<evidence type="ECO:0000259" key="10">
    <source>
        <dbReference type="Pfam" id="PF21974"/>
    </source>
</evidence>
<evidence type="ECO:0000256" key="4">
    <source>
        <dbReference type="ARBA" id="ARBA00007540"/>
    </source>
</evidence>
<dbReference type="Proteomes" id="UP001214638">
    <property type="component" value="Unassembled WGS sequence"/>
</dbReference>
<dbReference type="Gene3D" id="3.30.470.30">
    <property type="entry name" value="DNA ligase/mRNA capping enzyme"/>
    <property type="match status" value="1"/>
</dbReference>
<name>A0AAD9UQ69_9APIC</name>
<proteinExistence type="inferred from homology"/>
<accession>A0AAD9UQ69</accession>
<keyword evidence="8" id="KW-0694">RNA-binding</keyword>
<evidence type="ECO:0000256" key="8">
    <source>
        <dbReference type="ARBA" id="ARBA00022884"/>
    </source>
</evidence>
<evidence type="ECO:0000313" key="12">
    <source>
        <dbReference type="Proteomes" id="UP001214638"/>
    </source>
</evidence>
<dbReference type="Pfam" id="PF21974">
    <property type="entry name" value="SPN1_m3Gcap_bd"/>
    <property type="match status" value="1"/>
</dbReference>
<organism evidence="11 12">
    <name type="scientific">Babesia duncani</name>
    <dbReference type="NCBI Taxonomy" id="323732"/>
    <lineage>
        <taxon>Eukaryota</taxon>
        <taxon>Sar</taxon>
        <taxon>Alveolata</taxon>
        <taxon>Apicomplexa</taxon>
        <taxon>Aconoidasida</taxon>
        <taxon>Piroplasmida</taxon>
        <taxon>Babesiidae</taxon>
        <taxon>Babesia</taxon>
    </lineage>
</organism>